<proteinExistence type="predicted"/>
<dbReference type="SUPFAM" id="SSF55729">
    <property type="entry name" value="Acyl-CoA N-acyltransferases (Nat)"/>
    <property type="match status" value="1"/>
</dbReference>
<gene>
    <name evidence="2" type="ORF">SAMN04487959_10446</name>
</gene>
<protein>
    <submittedName>
        <fullName evidence="2">Thermostable hemolysin</fullName>
    </submittedName>
</protein>
<name>A0A1I2ZZK8_9GAMM</name>
<accession>A0A1I2ZZK8</accession>
<dbReference type="STRING" id="442341.SAMN04487959_10446"/>
<dbReference type="InterPro" id="IPR022050">
    <property type="entry name" value="T_hemolysin"/>
</dbReference>
<dbReference type="EMBL" id="FOPY01000004">
    <property type="protein sequence ID" value="SFH43342.1"/>
    <property type="molecule type" value="Genomic_DNA"/>
</dbReference>
<evidence type="ECO:0000313" key="2">
    <source>
        <dbReference type="EMBL" id="SFH43342.1"/>
    </source>
</evidence>
<dbReference type="RefSeq" id="WP_092844432.1">
    <property type="nucleotide sequence ID" value="NZ_FOPY01000004.1"/>
</dbReference>
<evidence type="ECO:0000256" key="1">
    <source>
        <dbReference type="SAM" id="MobiDB-lite"/>
    </source>
</evidence>
<evidence type="ECO:0000313" key="3">
    <source>
        <dbReference type="Proteomes" id="UP000199040"/>
    </source>
</evidence>
<keyword evidence="3" id="KW-1185">Reference proteome</keyword>
<reference evidence="2 3" key="1">
    <citation type="submission" date="2016-10" db="EMBL/GenBank/DDBJ databases">
        <authorList>
            <person name="de Groot N.N."/>
        </authorList>
    </citation>
    <scope>NUCLEOTIDE SEQUENCE [LARGE SCALE GENOMIC DNA]</scope>
    <source>
        <strain evidence="2 3">CGMCC 1.6848</strain>
    </source>
</reference>
<dbReference type="Pfam" id="PF12261">
    <property type="entry name" value="T_hemolysin"/>
    <property type="match status" value="1"/>
</dbReference>
<sequence length="212" mass="24228">MQDLVYPLSQVRWLEARHEAKRQQLERLIKERFAKDHGATIRSFLPRLFGLWQGERPLAALGLRVGHTGRLFQERYLDQSVEILLATRIGHLPARQEIAEIGNLASQRPGLQRYMFLHLVEQMADEGVAWLIFTATPEVANGIHRLGLTLERLMPADPARLGAERVDWGSYYDRHPWVMLGDLKRAHQALSSRGLLPGRPTPVREPLDAQPI</sequence>
<organism evidence="2 3">
    <name type="scientific">Modicisalibacter xianhensis</name>
    <dbReference type="NCBI Taxonomy" id="442341"/>
    <lineage>
        <taxon>Bacteria</taxon>
        <taxon>Pseudomonadati</taxon>
        <taxon>Pseudomonadota</taxon>
        <taxon>Gammaproteobacteria</taxon>
        <taxon>Oceanospirillales</taxon>
        <taxon>Halomonadaceae</taxon>
        <taxon>Modicisalibacter</taxon>
    </lineage>
</organism>
<dbReference type="Proteomes" id="UP000199040">
    <property type="component" value="Unassembled WGS sequence"/>
</dbReference>
<dbReference type="InterPro" id="IPR016181">
    <property type="entry name" value="Acyl_CoA_acyltransferase"/>
</dbReference>
<dbReference type="AlphaFoldDB" id="A0A1I2ZZK8"/>
<feature type="region of interest" description="Disordered" evidence="1">
    <location>
        <begin position="193"/>
        <end position="212"/>
    </location>
</feature>